<evidence type="ECO:0000313" key="3">
    <source>
        <dbReference type="Proteomes" id="UP000007963"/>
    </source>
</evidence>
<protein>
    <recommendedName>
        <fullName evidence="1">Apple domain-containing protein</fullName>
    </recommendedName>
</protein>
<proteinExistence type="predicted"/>
<dbReference type="EMBL" id="CH476597">
    <property type="protein sequence ID" value="EAU36846.1"/>
    <property type="molecule type" value="Genomic_DNA"/>
</dbReference>
<evidence type="ECO:0000259" key="1">
    <source>
        <dbReference type="Pfam" id="PF00024"/>
    </source>
</evidence>
<dbReference type="AlphaFoldDB" id="Q0CRW2"/>
<dbReference type="RefSeq" id="XP_001212750.1">
    <property type="nucleotide sequence ID" value="XM_001212750.1"/>
</dbReference>
<dbReference type="Gene3D" id="3.50.4.10">
    <property type="entry name" value="Hepatocyte Growth Factor"/>
    <property type="match status" value="1"/>
</dbReference>
<dbReference type="Proteomes" id="UP000007963">
    <property type="component" value="Unassembled WGS sequence"/>
</dbReference>
<organism evidence="2 3">
    <name type="scientific">Aspergillus terreus (strain NIH 2624 / FGSC A1156)</name>
    <dbReference type="NCBI Taxonomy" id="341663"/>
    <lineage>
        <taxon>Eukaryota</taxon>
        <taxon>Fungi</taxon>
        <taxon>Dikarya</taxon>
        <taxon>Ascomycota</taxon>
        <taxon>Pezizomycotina</taxon>
        <taxon>Eurotiomycetes</taxon>
        <taxon>Eurotiomycetidae</taxon>
        <taxon>Eurotiales</taxon>
        <taxon>Aspergillaceae</taxon>
        <taxon>Aspergillus</taxon>
        <taxon>Aspergillus subgen. Circumdati</taxon>
    </lineage>
</organism>
<gene>
    <name evidence="2" type="ORF">ATEG_03572</name>
</gene>
<dbReference type="GeneID" id="4317918"/>
<dbReference type="VEuPathDB" id="FungiDB:ATEG_03572"/>
<reference evidence="3" key="1">
    <citation type="submission" date="2005-09" db="EMBL/GenBank/DDBJ databases">
        <title>Annotation of the Aspergillus terreus NIH2624 genome.</title>
        <authorList>
            <person name="Birren B.W."/>
            <person name="Lander E.S."/>
            <person name="Galagan J.E."/>
            <person name="Nusbaum C."/>
            <person name="Devon K."/>
            <person name="Henn M."/>
            <person name="Ma L.-J."/>
            <person name="Jaffe D.B."/>
            <person name="Butler J."/>
            <person name="Alvarez P."/>
            <person name="Gnerre S."/>
            <person name="Grabherr M."/>
            <person name="Kleber M."/>
            <person name="Mauceli E.W."/>
            <person name="Brockman W."/>
            <person name="Rounsley S."/>
            <person name="Young S.K."/>
            <person name="LaButti K."/>
            <person name="Pushparaj V."/>
            <person name="DeCaprio D."/>
            <person name="Crawford M."/>
            <person name="Koehrsen M."/>
            <person name="Engels R."/>
            <person name="Montgomery P."/>
            <person name="Pearson M."/>
            <person name="Howarth C."/>
            <person name="Larson L."/>
            <person name="Luoma S."/>
            <person name="White J."/>
            <person name="Alvarado L."/>
            <person name="Kodira C.D."/>
            <person name="Zeng Q."/>
            <person name="Oleary S."/>
            <person name="Yandava C."/>
            <person name="Denning D.W."/>
            <person name="Nierman W.C."/>
            <person name="Milne T."/>
            <person name="Madden K."/>
        </authorList>
    </citation>
    <scope>NUCLEOTIDE SEQUENCE [LARGE SCALE GENOMIC DNA]</scope>
    <source>
        <strain evidence="3">NIH 2624 / FGSC A1156</strain>
    </source>
</reference>
<dbReference type="InterPro" id="IPR003609">
    <property type="entry name" value="Pan_app"/>
</dbReference>
<dbReference type="HOGENOM" id="CLU_1970092_0_0_1"/>
<dbReference type="Pfam" id="PF00024">
    <property type="entry name" value="PAN_1"/>
    <property type="match status" value="1"/>
</dbReference>
<sequence>MESKNKKTIKDLQAQVTKAQADLGRCRNPPPIHMSSTNCPVNLGTVVTYGGRNWKVYCASAPKGISYWSGYERHTLSQCADKCAQQAQCKYFDWVEWREYCELFKSEAGPTRVGHNWQEYPVTYEKI</sequence>
<name>Q0CRW2_ASPTN</name>
<evidence type="ECO:0000313" key="2">
    <source>
        <dbReference type="EMBL" id="EAU36846.1"/>
    </source>
</evidence>
<accession>Q0CRW2</accession>
<feature type="domain" description="Apple" evidence="1">
    <location>
        <begin position="75"/>
        <end position="115"/>
    </location>
</feature>